<dbReference type="RefSeq" id="WP_238846749.1">
    <property type="nucleotide sequence ID" value="NZ_CP046172.1"/>
</dbReference>
<proteinExistence type="predicted"/>
<organism evidence="4 5">
    <name type="scientific">Nocardia arthritidis</name>
    <dbReference type="NCBI Taxonomy" id="228602"/>
    <lineage>
        <taxon>Bacteria</taxon>
        <taxon>Bacillati</taxon>
        <taxon>Actinomycetota</taxon>
        <taxon>Actinomycetes</taxon>
        <taxon>Mycobacteriales</taxon>
        <taxon>Nocardiaceae</taxon>
        <taxon>Nocardia</taxon>
    </lineage>
</organism>
<feature type="transmembrane region" description="Helical" evidence="2">
    <location>
        <begin position="171"/>
        <end position="190"/>
    </location>
</feature>
<feature type="region of interest" description="Disordered" evidence="1">
    <location>
        <begin position="397"/>
        <end position="484"/>
    </location>
</feature>
<evidence type="ECO:0000256" key="1">
    <source>
        <dbReference type="SAM" id="MobiDB-lite"/>
    </source>
</evidence>
<feature type="transmembrane region" description="Helical" evidence="2">
    <location>
        <begin position="326"/>
        <end position="348"/>
    </location>
</feature>
<feature type="chain" id="PRO_5026319578" description="Conjugal transfer protein TrbL" evidence="3">
    <location>
        <begin position="26"/>
        <end position="484"/>
    </location>
</feature>
<evidence type="ECO:0000313" key="5">
    <source>
        <dbReference type="Proteomes" id="UP000503540"/>
    </source>
</evidence>
<keyword evidence="5" id="KW-1185">Reference proteome</keyword>
<sequence length="484" mass="48340">MVKRVIVALAACFALTLAVPNTALAQPDSGGNTYGFDATCDQLHDMLSKIPLGIGSALGDSASALCKGGNAASHPQDVPGAIADKAWDSAFGKVVDSLLEGLGQALTLSLVWWTKLPNEQLADSGLFTKVSDYTYEIQLILLIASTIVTGIRLAEARRGATLDQAAEGFRLYARVVLSSWMFGAIIVVGTRGGDRLSTWLIDDATGGNAKGIAELMVKTNELQAFSPGLILVVAVVGLLGALAQCVLAVIRQGLLIVAVGFVPVAAAASGLKIGMQSYQKLIGWVIAFLLWKPVAAVVYMIAFTTAGSIGAESASDTPNSEQAQRILVGVVLLCSVSFVLPALMRLVVPAVSTIGAGGSGLGAAGVAALAVAAAATGGKALGAKGAAAPGAAGFVSGGGGPRPSGSAGGGRVPPPNSPPPRPAQGGGTATGGAVPAGAGGRTSSRRSSTAVATTGTLARSADRAAGRLTGDSPSQARPSGVIRR</sequence>
<keyword evidence="2" id="KW-0812">Transmembrane</keyword>
<feature type="compositionally biased region" description="Gly residues" evidence="1">
    <location>
        <begin position="397"/>
        <end position="411"/>
    </location>
</feature>
<evidence type="ECO:0000256" key="2">
    <source>
        <dbReference type="SAM" id="Phobius"/>
    </source>
</evidence>
<feature type="transmembrane region" description="Helical" evidence="2">
    <location>
        <begin position="133"/>
        <end position="151"/>
    </location>
</feature>
<keyword evidence="3" id="KW-0732">Signal</keyword>
<feature type="compositionally biased region" description="Pro residues" evidence="1">
    <location>
        <begin position="412"/>
        <end position="422"/>
    </location>
</feature>
<accession>A0A6G9YL53</accession>
<dbReference type="Proteomes" id="UP000503540">
    <property type="component" value="Chromosome"/>
</dbReference>
<evidence type="ECO:0000313" key="4">
    <source>
        <dbReference type="EMBL" id="QIS13942.1"/>
    </source>
</evidence>
<dbReference type="KEGG" id="nah:F5544_30495"/>
<feature type="compositionally biased region" description="Low complexity" evidence="1">
    <location>
        <begin position="431"/>
        <end position="456"/>
    </location>
</feature>
<gene>
    <name evidence="4" type="ORF">F5544_30495</name>
</gene>
<feature type="signal peptide" evidence="3">
    <location>
        <begin position="1"/>
        <end position="25"/>
    </location>
</feature>
<dbReference type="AlphaFoldDB" id="A0A6G9YL53"/>
<feature type="transmembrane region" description="Helical" evidence="2">
    <location>
        <begin position="281"/>
        <end position="305"/>
    </location>
</feature>
<keyword evidence="2" id="KW-0472">Membrane</keyword>
<name>A0A6G9YL53_9NOCA</name>
<evidence type="ECO:0000256" key="3">
    <source>
        <dbReference type="SAM" id="SignalP"/>
    </source>
</evidence>
<protein>
    <recommendedName>
        <fullName evidence="6">Conjugal transfer protein TrbL</fullName>
    </recommendedName>
</protein>
<evidence type="ECO:0008006" key="6">
    <source>
        <dbReference type="Google" id="ProtNLM"/>
    </source>
</evidence>
<dbReference type="EMBL" id="CP046172">
    <property type="protein sequence ID" value="QIS13942.1"/>
    <property type="molecule type" value="Genomic_DNA"/>
</dbReference>
<reference evidence="4 5" key="1">
    <citation type="journal article" date="2019" name="ACS Chem. Biol.">
        <title>Identification and Mobilization of a Cryptic Antibiotic Biosynthesis Gene Locus from a Human-Pathogenic Nocardia Isolate.</title>
        <authorList>
            <person name="Herisse M."/>
            <person name="Ishida K."/>
            <person name="Porter J.L."/>
            <person name="Howden B."/>
            <person name="Hertweck C."/>
            <person name="Stinear T.P."/>
            <person name="Pidot S.J."/>
        </authorList>
    </citation>
    <scope>NUCLEOTIDE SEQUENCE [LARGE SCALE GENOMIC DNA]</scope>
    <source>
        <strain evidence="4 5">AUSMDU00012717</strain>
    </source>
</reference>
<keyword evidence="2" id="KW-1133">Transmembrane helix</keyword>
<feature type="transmembrane region" description="Helical" evidence="2">
    <location>
        <begin position="224"/>
        <end position="247"/>
    </location>
</feature>
<feature type="transmembrane region" description="Helical" evidence="2">
    <location>
        <begin position="254"/>
        <end position="275"/>
    </location>
</feature>
<feature type="transmembrane region" description="Helical" evidence="2">
    <location>
        <begin position="354"/>
        <end position="375"/>
    </location>
</feature>